<comment type="subcellular location">
    <subcellularLocation>
        <location evidence="1">Cell projection</location>
        <location evidence="1">Axon</location>
    </subcellularLocation>
    <subcellularLocation>
        <location evidence="2">Cell projection</location>
        <location evidence="2">Dendritic spine</location>
    </subcellularLocation>
</comment>
<accession>A0ABY7E155</accession>
<feature type="compositionally biased region" description="Polar residues" evidence="5">
    <location>
        <begin position="450"/>
        <end position="461"/>
    </location>
</feature>
<dbReference type="InterPro" id="IPR035899">
    <property type="entry name" value="DBL_dom_sf"/>
</dbReference>
<feature type="compositionally biased region" description="Polar residues" evidence="5">
    <location>
        <begin position="321"/>
        <end position="332"/>
    </location>
</feature>
<dbReference type="PROSITE" id="PS50010">
    <property type="entry name" value="DH_2"/>
    <property type="match status" value="1"/>
</dbReference>
<dbReference type="InterPro" id="IPR037769">
    <property type="entry name" value="Abr/Bcr"/>
</dbReference>
<feature type="compositionally biased region" description="Basic and acidic residues" evidence="5">
    <location>
        <begin position="565"/>
        <end position="580"/>
    </location>
</feature>
<dbReference type="Pfam" id="PF00621">
    <property type="entry name" value="RhoGEF"/>
    <property type="match status" value="1"/>
</dbReference>
<evidence type="ECO:0000313" key="9">
    <source>
        <dbReference type="EMBL" id="WAR03540.1"/>
    </source>
</evidence>
<feature type="domain" description="C2" evidence="6">
    <location>
        <begin position="1121"/>
        <end position="1246"/>
    </location>
</feature>
<feature type="compositionally biased region" description="Basic and acidic residues" evidence="5">
    <location>
        <begin position="473"/>
        <end position="484"/>
    </location>
</feature>
<dbReference type="SMART" id="SM00325">
    <property type="entry name" value="RhoGEF"/>
    <property type="match status" value="1"/>
</dbReference>
<dbReference type="PROSITE" id="PS50004">
    <property type="entry name" value="C2"/>
    <property type="match status" value="1"/>
</dbReference>
<evidence type="ECO:0000259" key="7">
    <source>
        <dbReference type="PROSITE" id="PS50010"/>
    </source>
</evidence>
<dbReference type="EMBL" id="CP111015">
    <property type="protein sequence ID" value="WAR03540.1"/>
    <property type="molecule type" value="Genomic_DNA"/>
</dbReference>
<evidence type="ECO:0000256" key="5">
    <source>
        <dbReference type="SAM" id="MobiDB-lite"/>
    </source>
</evidence>
<dbReference type="Gene3D" id="1.20.900.10">
    <property type="entry name" value="Dbl homology (DH) domain"/>
    <property type="match status" value="1"/>
</dbReference>
<feature type="compositionally biased region" description="Acidic residues" evidence="5">
    <location>
        <begin position="545"/>
        <end position="564"/>
    </location>
</feature>
<dbReference type="SUPFAM" id="SSF49562">
    <property type="entry name" value="C2 domain (Calcium/lipid-binding domain, CaLB)"/>
    <property type="match status" value="1"/>
</dbReference>
<feature type="domain" description="DH" evidence="7">
    <location>
        <begin position="778"/>
        <end position="934"/>
    </location>
</feature>
<evidence type="ECO:0000256" key="3">
    <source>
        <dbReference type="ARBA" id="ARBA00022468"/>
    </source>
</evidence>
<dbReference type="SUPFAM" id="SSF48350">
    <property type="entry name" value="GTPase activation domain, GAP"/>
    <property type="match status" value="1"/>
</dbReference>
<feature type="compositionally biased region" description="Basic and acidic residues" evidence="5">
    <location>
        <begin position="142"/>
        <end position="151"/>
    </location>
</feature>
<dbReference type="PROSITE" id="PS50238">
    <property type="entry name" value="RHOGAP"/>
    <property type="match status" value="1"/>
</dbReference>
<evidence type="ECO:0000256" key="2">
    <source>
        <dbReference type="ARBA" id="ARBA00004552"/>
    </source>
</evidence>
<feature type="compositionally biased region" description="Polar residues" evidence="5">
    <location>
        <begin position="272"/>
        <end position="281"/>
    </location>
</feature>
<dbReference type="InterPro" id="IPR008936">
    <property type="entry name" value="Rho_GTPase_activation_prot"/>
</dbReference>
<evidence type="ECO:0000256" key="1">
    <source>
        <dbReference type="ARBA" id="ARBA00004489"/>
    </source>
</evidence>
<reference evidence="9" key="1">
    <citation type="submission" date="2022-11" db="EMBL/GenBank/DDBJ databases">
        <title>Centuries of genome instability and evolution in soft-shell clam transmissible cancer (bioRxiv).</title>
        <authorList>
            <person name="Hart S.F.M."/>
            <person name="Yonemitsu M.A."/>
            <person name="Giersch R.M."/>
            <person name="Beal B.F."/>
            <person name="Arriagada G."/>
            <person name="Davis B.W."/>
            <person name="Ostrander E.A."/>
            <person name="Goff S.P."/>
            <person name="Metzger M.J."/>
        </authorList>
    </citation>
    <scope>NUCLEOTIDE SEQUENCE</scope>
    <source>
        <strain evidence="9">MELC-2E11</strain>
        <tissue evidence="9">Siphon/mantle</tissue>
    </source>
</reference>
<dbReference type="PANTHER" id="PTHR23182:SF1">
    <property type="entry name" value="RHO GTPASE ACTIVATING PROTEIN AT 1A, ISOFORM E"/>
    <property type="match status" value="1"/>
</dbReference>
<feature type="region of interest" description="Disordered" evidence="5">
    <location>
        <begin position="201"/>
        <end position="220"/>
    </location>
</feature>
<feature type="compositionally biased region" description="Basic and acidic residues" evidence="5">
    <location>
        <begin position="282"/>
        <end position="293"/>
    </location>
</feature>
<feature type="region of interest" description="Disordered" evidence="5">
    <location>
        <begin position="142"/>
        <end position="191"/>
    </location>
</feature>
<evidence type="ECO:0000256" key="4">
    <source>
        <dbReference type="ARBA" id="ARBA00022658"/>
    </source>
</evidence>
<dbReference type="InterPro" id="IPR000219">
    <property type="entry name" value="DH_dom"/>
</dbReference>
<dbReference type="SUPFAM" id="SSF48065">
    <property type="entry name" value="DBL homology domain (DH-domain)"/>
    <property type="match status" value="1"/>
</dbReference>
<dbReference type="InterPro" id="IPR035892">
    <property type="entry name" value="C2_domain_sf"/>
</dbReference>
<feature type="compositionally biased region" description="Basic and acidic residues" evidence="5">
    <location>
        <begin position="163"/>
        <end position="177"/>
    </location>
</feature>
<feature type="region of interest" description="Disordered" evidence="5">
    <location>
        <begin position="320"/>
        <end position="343"/>
    </location>
</feature>
<proteinExistence type="predicted"/>
<organism evidence="9 10">
    <name type="scientific">Mya arenaria</name>
    <name type="common">Soft-shell clam</name>
    <dbReference type="NCBI Taxonomy" id="6604"/>
    <lineage>
        <taxon>Eukaryota</taxon>
        <taxon>Metazoa</taxon>
        <taxon>Spiralia</taxon>
        <taxon>Lophotrochozoa</taxon>
        <taxon>Mollusca</taxon>
        <taxon>Bivalvia</taxon>
        <taxon>Autobranchia</taxon>
        <taxon>Heteroconchia</taxon>
        <taxon>Euheterodonta</taxon>
        <taxon>Imparidentia</taxon>
        <taxon>Neoheterodontei</taxon>
        <taxon>Myida</taxon>
        <taxon>Myoidea</taxon>
        <taxon>Myidae</taxon>
        <taxon>Mya</taxon>
    </lineage>
</organism>
<feature type="region of interest" description="Disordered" evidence="5">
    <location>
        <begin position="450"/>
        <end position="505"/>
    </location>
</feature>
<feature type="region of interest" description="Disordered" evidence="5">
    <location>
        <begin position="234"/>
        <end position="305"/>
    </location>
</feature>
<sequence length="1402" mass="158757">MESIEKVKLSWKSKFSSEIPPEFVTRLECDLDRLKNEPKDTSINLLTYARDESKSKLKELNSEIKKEEFFHEAISHVLGEMSKNRKVQVDVSSLYAKVNKPNHANHVENETATESCTHEQPTDKSVEEIVCLDDCDYEEIKVSQSPHDDGSLTKSRSRKLRSSVKDKISMFERRDSSSGEEVQNNSPPIVEGGEYATLVVKSPPLVSPKPSPASRRRPQVNEYEEISLPFLSKNESQQACASHSDKAILPDSNSDNKSSSVSTNNVSKQEKSSFQNDQSVLSERHLEKGEHLKKPPPPVPLRRKGKECLADDRNVLKETEQLTLQHSDNEPQPGTPRCTKKASGVDDYNTGESNNVIGQIHVHPRFNINVEDVEGDYCAISKFKREDKHVTSVKVTGSRNADRVITSGGEISKANNVTLIHIKASERELSRSHENLHSEDFVLKPSNLSRSHENLQQTQSGEYAHLDLTSFKPNEKSSSEENMKRLFRKKGNGAISSEKGSSGKEEEIVGKVYKGLSSSSEDDRCGDERLDTVEVNLAELGITEQELESAESQDNSEETQENNEGEQKTNDGSDEERKSPDLLPKSRSKENIVKGKRPQGVPDYEKWDLHCIVTETNISVADKDLTDTGSEDEIIYDNVPEQPDVASGHSDDSGVCEPSSTPEEIPDSGVCEPSSTPEEIPVLRRHTDDVFIDGTPTDRHEMIASTTSSDSRLSTASCVTVNIDPAFHRSDSNETVPGIPEDTESICSFDDQLDHPGDLEETLRPETVSMYGSEQLRMRHLVVKGILESEKSYLHVIEQLTKAKFFLQSSAMRPGDNPSPIALADVTTIFYKIDDFYQIHKEFVHELEAKVKAWSDRQEIAYIVKKLVFYFKIYEEYVHNYPVAVETIRRNQRNEETRHLLEDLIKHTPKDHTDYLALQKALKLSEENLRMYSLGNISPSTDPDGRHLVKNGFVVEVSRDKKATRHLRYIFLFSDILICTKHKGSARQKDVSFKYLWSLPLHSLTISVKDDRIFECKGSFEDLKFKIGNLKVELREEMLRADASRDKPFSLTQKRVLRNVEKLKKKIQEHEASLVEQLPRLPVNLETRVEGFRPRTLLFATDYEREEWREALRSQGLKAQALPEVHLSNHDCEDLINSTKLHTQVNGIGVVLLKKDEEMLTDVYCCLEMDSYGHFYKKAQTRACRYETDVSWNQDFELDLDGSQTLRILCFEKRPDAERLDEVGIYRVSGVTSDIQHCKKLFDKNPIAASAFAEDADIHTVTGVLKLYFRELPEPLFTETHYKSFIQTSQLQNADAKERCMLELLHGLPDANYYTIVYMMEHLVRIANQSVQNKMSVSNLATIFGPTLMHPAVKESNVDPMLQMALAAKESSQQTEVVYFFLKLAASGMSLRKSASVLPTST</sequence>
<keyword evidence="10" id="KW-1185">Reference proteome</keyword>
<feature type="compositionally biased region" description="Low complexity" evidence="5">
    <location>
        <begin position="251"/>
        <end position="267"/>
    </location>
</feature>
<dbReference type="InterPro" id="IPR001849">
    <property type="entry name" value="PH_domain"/>
</dbReference>
<protein>
    <submittedName>
        <fullName evidence="9">ABR-like protein</fullName>
    </submittedName>
</protein>
<dbReference type="Gene3D" id="1.10.555.10">
    <property type="entry name" value="Rho GTPase activation protein"/>
    <property type="match status" value="1"/>
</dbReference>
<dbReference type="SUPFAM" id="SSF50729">
    <property type="entry name" value="PH domain-like"/>
    <property type="match status" value="1"/>
</dbReference>
<keyword evidence="3" id="KW-0343">GTPase activation</keyword>
<dbReference type="SMART" id="SM00324">
    <property type="entry name" value="RhoGAP"/>
    <property type="match status" value="1"/>
</dbReference>
<feature type="region of interest" description="Disordered" evidence="5">
    <location>
        <begin position="100"/>
        <end position="123"/>
    </location>
</feature>
<evidence type="ECO:0000313" key="10">
    <source>
        <dbReference type="Proteomes" id="UP001164746"/>
    </source>
</evidence>
<keyword evidence="4" id="KW-0344">Guanine-nucleotide releasing factor</keyword>
<gene>
    <name evidence="9" type="ORF">MAR_010098</name>
</gene>
<dbReference type="SMART" id="SM00233">
    <property type="entry name" value="PH"/>
    <property type="match status" value="1"/>
</dbReference>
<feature type="region of interest" description="Disordered" evidence="5">
    <location>
        <begin position="641"/>
        <end position="677"/>
    </location>
</feature>
<evidence type="ECO:0000259" key="6">
    <source>
        <dbReference type="PROSITE" id="PS50004"/>
    </source>
</evidence>
<dbReference type="InterPro" id="IPR000008">
    <property type="entry name" value="C2_dom"/>
</dbReference>
<dbReference type="Gene3D" id="2.30.29.30">
    <property type="entry name" value="Pleckstrin-homology domain (PH domain)/Phosphotyrosine-binding domain (PTB)"/>
    <property type="match status" value="1"/>
</dbReference>
<feature type="domain" description="Rho-GAP" evidence="8">
    <location>
        <begin position="1196"/>
        <end position="1389"/>
    </location>
</feature>
<dbReference type="Proteomes" id="UP001164746">
    <property type="component" value="Chromosome 4"/>
</dbReference>
<dbReference type="Pfam" id="PF00620">
    <property type="entry name" value="RhoGAP"/>
    <property type="match status" value="1"/>
</dbReference>
<evidence type="ECO:0000259" key="8">
    <source>
        <dbReference type="PROSITE" id="PS50238"/>
    </source>
</evidence>
<dbReference type="InterPro" id="IPR011993">
    <property type="entry name" value="PH-like_dom_sf"/>
</dbReference>
<name>A0ABY7E155_MYAAR</name>
<dbReference type="PANTHER" id="PTHR23182">
    <property type="entry name" value="BREAKPOINT CLUSTER REGION PROTEIN BCR"/>
    <property type="match status" value="1"/>
</dbReference>
<dbReference type="InterPro" id="IPR000198">
    <property type="entry name" value="RhoGAP_dom"/>
</dbReference>
<feature type="region of interest" description="Disordered" evidence="5">
    <location>
        <begin position="544"/>
        <end position="604"/>
    </location>
</feature>